<evidence type="ECO:0000313" key="1">
    <source>
        <dbReference type="EMBL" id="CAB4542763.1"/>
    </source>
</evidence>
<proteinExistence type="predicted"/>
<gene>
    <name evidence="1" type="ORF">UFOPK1446_00498</name>
</gene>
<protein>
    <submittedName>
        <fullName evidence="1">Unannotated protein</fullName>
    </submittedName>
</protein>
<sequence>MNRGVINQSHIMGLRGQHPAHHVLGCSTGQRNVPQWRNRIVDLAHIWQGSIFGHRRMTAVQGQSTRCVSRCIGMQSRVPKAQRQRGKRNAGHGIRCFVIACIRAQSLDHVWTEDCGQPLIKEQVLPHRDRAATRLLEQGFVIPVGVSLLELCRTPVVLTEKQNLHQR</sequence>
<reference evidence="1" key="1">
    <citation type="submission" date="2020-05" db="EMBL/GenBank/DDBJ databases">
        <authorList>
            <person name="Chiriac C."/>
            <person name="Salcher M."/>
            <person name="Ghai R."/>
            <person name="Kavagutti S V."/>
        </authorList>
    </citation>
    <scope>NUCLEOTIDE SEQUENCE</scope>
</reference>
<dbReference type="EMBL" id="CAEZSO010000080">
    <property type="protein sequence ID" value="CAB4542763.1"/>
    <property type="molecule type" value="Genomic_DNA"/>
</dbReference>
<organism evidence="1">
    <name type="scientific">freshwater metagenome</name>
    <dbReference type="NCBI Taxonomy" id="449393"/>
    <lineage>
        <taxon>unclassified sequences</taxon>
        <taxon>metagenomes</taxon>
        <taxon>ecological metagenomes</taxon>
    </lineage>
</organism>
<name>A0A6J6BWY8_9ZZZZ</name>
<dbReference type="AlphaFoldDB" id="A0A6J6BWY8"/>
<accession>A0A6J6BWY8</accession>